<evidence type="ECO:0000256" key="1">
    <source>
        <dbReference type="SAM" id="MobiDB-lite"/>
    </source>
</evidence>
<feature type="region of interest" description="Disordered" evidence="1">
    <location>
        <begin position="1"/>
        <end position="54"/>
    </location>
</feature>
<sequence length="337" mass="36873">MAKSIPDSWDMDQDPTNNPQHKRKGSSSPTQASKSKKKPVKTPNVPTNIDPESLLGAAADATKYACELVEGLSEEYQHKDEIGPCLNKVAKALDLVCRALLQLSKEHNGNRKKVDAETNTEIALPTPQPPPTPHVPGKNQNTKSTKRRQRNKDAKTKNKNDERTPPHATPAEKPTTSGEPKTIYPEQVEEPFTVVDRTAKTKIPPRTQTARKTVLRSAAVLVKVPEGRTYADTLRAVRLTDIDFEGMGTHVTSMRKTRNGDLLVELTKGAKATAATSVIRDKLAENISGSVVTRLRHTAEVEITDLDEVATKEEVLAAIHKAILGDDLPSGEEIKIT</sequence>
<dbReference type="AlphaFoldDB" id="A0A7J6UX09"/>
<gene>
    <name evidence="2" type="ORF">FRX31_033277</name>
</gene>
<proteinExistence type="predicted"/>
<dbReference type="EMBL" id="JABWDY010041783">
    <property type="protein sequence ID" value="KAF5177136.1"/>
    <property type="molecule type" value="Genomic_DNA"/>
</dbReference>
<feature type="region of interest" description="Disordered" evidence="1">
    <location>
        <begin position="108"/>
        <end position="182"/>
    </location>
</feature>
<evidence type="ECO:0000313" key="2">
    <source>
        <dbReference type="EMBL" id="KAF5177136.1"/>
    </source>
</evidence>
<organism evidence="2 3">
    <name type="scientific">Thalictrum thalictroides</name>
    <name type="common">Rue-anemone</name>
    <name type="synonym">Anemone thalictroides</name>
    <dbReference type="NCBI Taxonomy" id="46969"/>
    <lineage>
        <taxon>Eukaryota</taxon>
        <taxon>Viridiplantae</taxon>
        <taxon>Streptophyta</taxon>
        <taxon>Embryophyta</taxon>
        <taxon>Tracheophyta</taxon>
        <taxon>Spermatophyta</taxon>
        <taxon>Magnoliopsida</taxon>
        <taxon>Ranunculales</taxon>
        <taxon>Ranunculaceae</taxon>
        <taxon>Thalictroideae</taxon>
        <taxon>Thalictrum</taxon>
    </lineage>
</organism>
<keyword evidence="3" id="KW-1185">Reference proteome</keyword>
<dbReference type="OrthoDB" id="8068971at2759"/>
<evidence type="ECO:0000313" key="3">
    <source>
        <dbReference type="Proteomes" id="UP000554482"/>
    </source>
</evidence>
<comment type="caution">
    <text evidence="2">The sequence shown here is derived from an EMBL/GenBank/DDBJ whole genome shotgun (WGS) entry which is preliminary data.</text>
</comment>
<feature type="non-terminal residue" evidence="2">
    <location>
        <position position="337"/>
    </location>
</feature>
<feature type="compositionally biased region" description="Basic and acidic residues" evidence="1">
    <location>
        <begin position="151"/>
        <end position="165"/>
    </location>
</feature>
<accession>A0A7J6UX09</accession>
<name>A0A7J6UX09_THATH</name>
<protein>
    <submittedName>
        <fullName evidence="2">Uncharacterized protein</fullName>
    </submittedName>
</protein>
<reference evidence="2 3" key="1">
    <citation type="submission" date="2020-06" db="EMBL/GenBank/DDBJ databases">
        <title>Transcriptomic and genomic resources for Thalictrum thalictroides and T. hernandezii: Facilitating candidate gene discovery in an emerging model plant lineage.</title>
        <authorList>
            <person name="Arias T."/>
            <person name="Riano-Pachon D.M."/>
            <person name="Di Stilio V.S."/>
        </authorList>
    </citation>
    <scope>NUCLEOTIDE SEQUENCE [LARGE SCALE GENOMIC DNA]</scope>
    <source>
        <strain evidence="3">cv. WT478/WT964</strain>
        <tissue evidence="2">Leaves</tissue>
    </source>
</reference>
<dbReference type="Proteomes" id="UP000554482">
    <property type="component" value="Unassembled WGS sequence"/>
</dbReference>